<evidence type="ECO:0000256" key="1">
    <source>
        <dbReference type="SAM" id="MobiDB-lite"/>
    </source>
</evidence>
<organism evidence="3 4">
    <name type="scientific">Lasiosphaeria ovina</name>
    <dbReference type="NCBI Taxonomy" id="92902"/>
    <lineage>
        <taxon>Eukaryota</taxon>
        <taxon>Fungi</taxon>
        <taxon>Dikarya</taxon>
        <taxon>Ascomycota</taxon>
        <taxon>Pezizomycotina</taxon>
        <taxon>Sordariomycetes</taxon>
        <taxon>Sordariomycetidae</taxon>
        <taxon>Sordariales</taxon>
        <taxon>Lasiosphaeriaceae</taxon>
        <taxon>Lasiosphaeria</taxon>
    </lineage>
</organism>
<reference evidence="3" key="2">
    <citation type="submission" date="2023-06" db="EMBL/GenBank/DDBJ databases">
        <authorList>
            <consortium name="Lawrence Berkeley National Laboratory"/>
            <person name="Haridas S."/>
            <person name="Hensen N."/>
            <person name="Bonometti L."/>
            <person name="Westerberg I."/>
            <person name="Brannstrom I.O."/>
            <person name="Guillou S."/>
            <person name="Cros-Aarteil S."/>
            <person name="Calhoun S."/>
            <person name="Kuo A."/>
            <person name="Mondo S."/>
            <person name="Pangilinan J."/>
            <person name="Riley R."/>
            <person name="Labutti K."/>
            <person name="Andreopoulos B."/>
            <person name="Lipzen A."/>
            <person name="Chen C."/>
            <person name="Yanf M."/>
            <person name="Daum C."/>
            <person name="Ng V."/>
            <person name="Clum A."/>
            <person name="Steindorff A."/>
            <person name="Ohm R."/>
            <person name="Martin F."/>
            <person name="Silar P."/>
            <person name="Natvig D."/>
            <person name="Lalanne C."/>
            <person name="Gautier V."/>
            <person name="Ament-Velasquez S.L."/>
            <person name="Kruys A."/>
            <person name="Hutchinson M.I."/>
            <person name="Powell A.J."/>
            <person name="Barry K."/>
            <person name="Miller A.N."/>
            <person name="Grigoriev I.V."/>
            <person name="Debuchy R."/>
            <person name="Gladieux P."/>
            <person name="Thoren M.H."/>
            <person name="Johannesson H."/>
        </authorList>
    </citation>
    <scope>NUCLEOTIDE SEQUENCE</scope>
    <source>
        <strain evidence="3">CBS 958.72</strain>
    </source>
</reference>
<dbReference type="PANTHER" id="PTHR42470:SF2">
    <property type="match status" value="1"/>
</dbReference>
<feature type="compositionally biased region" description="Polar residues" evidence="1">
    <location>
        <begin position="106"/>
        <end position="125"/>
    </location>
</feature>
<protein>
    <recommendedName>
        <fullName evidence="2">DUF7924 domain-containing protein</fullName>
    </recommendedName>
</protein>
<feature type="compositionally biased region" description="Polar residues" evidence="1">
    <location>
        <begin position="39"/>
        <end position="49"/>
    </location>
</feature>
<feature type="region of interest" description="Disordered" evidence="1">
    <location>
        <begin position="431"/>
        <end position="459"/>
    </location>
</feature>
<accession>A0AAE0JVP7</accession>
<feature type="domain" description="DUF7924" evidence="2">
    <location>
        <begin position="187"/>
        <end position="415"/>
    </location>
</feature>
<feature type="region of interest" description="Disordered" evidence="1">
    <location>
        <begin position="99"/>
        <end position="132"/>
    </location>
</feature>
<dbReference type="AlphaFoldDB" id="A0AAE0JVP7"/>
<feature type="region of interest" description="Disordered" evidence="1">
    <location>
        <begin position="1"/>
        <end position="68"/>
    </location>
</feature>
<evidence type="ECO:0000313" key="3">
    <source>
        <dbReference type="EMBL" id="KAK3365223.1"/>
    </source>
</evidence>
<dbReference type="Proteomes" id="UP001287356">
    <property type="component" value="Unassembled WGS sequence"/>
</dbReference>
<reference evidence="3" key="1">
    <citation type="journal article" date="2023" name="Mol. Phylogenet. Evol.">
        <title>Genome-scale phylogeny and comparative genomics of the fungal order Sordariales.</title>
        <authorList>
            <person name="Hensen N."/>
            <person name="Bonometti L."/>
            <person name="Westerberg I."/>
            <person name="Brannstrom I.O."/>
            <person name="Guillou S."/>
            <person name="Cros-Aarteil S."/>
            <person name="Calhoun S."/>
            <person name="Haridas S."/>
            <person name="Kuo A."/>
            <person name="Mondo S."/>
            <person name="Pangilinan J."/>
            <person name="Riley R."/>
            <person name="LaButti K."/>
            <person name="Andreopoulos B."/>
            <person name="Lipzen A."/>
            <person name="Chen C."/>
            <person name="Yan M."/>
            <person name="Daum C."/>
            <person name="Ng V."/>
            <person name="Clum A."/>
            <person name="Steindorff A."/>
            <person name="Ohm R.A."/>
            <person name="Martin F."/>
            <person name="Silar P."/>
            <person name="Natvig D.O."/>
            <person name="Lalanne C."/>
            <person name="Gautier V."/>
            <person name="Ament-Velasquez S.L."/>
            <person name="Kruys A."/>
            <person name="Hutchinson M.I."/>
            <person name="Powell A.J."/>
            <person name="Barry K."/>
            <person name="Miller A.N."/>
            <person name="Grigoriev I.V."/>
            <person name="Debuchy R."/>
            <person name="Gladieux P."/>
            <person name="Hiltunen Thoren M."/>
            <person name="Johannesson H."/>
        </authorList>
    </citation>
    <scope>NUCLEOTIDE SEQUENCE</scope>
    <source>
        <strain evidence="3">CBS 958.72</strain>
    </source>
</reference>
<dbReference type="Pfam" id="PF25545">
    <property type="entry name" value="DUF7924"/>
    <property type="match status" value="1"/>
</dbReference>
<proteinExistence type="predicted"/>
<comment type="caution">
    <text evidence="3">The sequence shown here is derived from an EMBL/GenBank/DDBJ whole genome shotgun (WGS) entry which is preliminary data.</text>
</comment>
<dbReference type="PANTHER" id="PTHR42470">
    <property type="entry name" value="VAST DOMAIN-CONTAINING PROTEIN"/>
    <property type="match status" value="1"/>
</dbReference>
<evidence type="ECO:0000259" key="2">
    <source>
        <dbReference type="Pfam" id="PF25545"/>
    </source>
</evidence>
<dbReference type="EMBL" id="JAULSN010000009">
    <property type="protein sequence ID" value="KAK3365223.1"/>
    <property type="molecule type" value="Genomic_DNA"/>
</dbReference>
<feature type="compositionally biased region" description="Polar residues" evidence="1">
    <location>
        <begin position="1"/>
        <end position="11"/>
    </location>
</feature>
<gene>
    <name evidence="3" type="ORF">B0T24DRAFT_428806</name>
</gene>
<evidence type="ECO:0000313" key="4">
    <source>
        <dbReference type="Proteomes" id="UP001287356"/>
    </source>
</evidence>
<dbReference type="InterPro" id="IPR057684">
    <property type="entry name" value="DUF7924"/>
</dbReference>
<keyword evidence="4" id="KW-1185">Reference proteome</keyword>
<sequence>MAHTQVAQATSHEGLKRKREQSPVEDTLAPSPYPDQKVQRVSPTHSTKNAVGELTIGTPSSPPKPTDPVDFWASEGRWPDQKLWPEETLQTPLTMENLVGRKRSPPNLSREPSITMTTSLTPSDQMSRDEKTTGYRDRHYENLLETKGSYMSECPDGLDAASQYVCRSLLEKTQPVPVDSLFRNDLFEAACRKLQNKNEARIIQDISRLIVPSAESLATRRVRNHLSILVESVNEGWSNSIPLTNHRLQPDYSVGFGRGAFTSSQLGKLSPLVGEYYDQSFFMATCYMFFPFLACEVTRGGGDNAERLDSADRQNAHSMTLAVRSVVELFRAVHRESEVHRQVLAFSISHNHRSVRIFGHYPVIIGKDTRYYRHPICAYDFMGSNAKDKWIAYRFTRNVYDVWIPVHFKNVCSAIDQLHSGLTFDVSSLSDTASSPSDDDERLSAANDDGSGVVKTDQV</sequence>
<name>A0AAE0JVP7_9PEZI</name>